<feature type="compositionally biased region" description="Basic and acidic residues" evidence="1">
    <location>
        <begin position="39"/>
        <end position="63"/>
    </location>
</feature>
<evidence type="ECO:0000313" key="3">
    <source>
        <dbReference type="Proteomes" id="UP001372834"/>
    </source>
</evidence>
<comment type="caution">
    <text evidence="2">The sequence shown here is derived from an EMBL/GenBank/DDBJ whole genome shotgun (WGS) entry which is preliminary data.</text>
</comment>
<reference evidence="2 3" key="1">
    <citation type="submission" date="2023-10" db="EMBL/GenBank/DDBJ databases">
        <title>Genomes of two closely related lineages of the louse Polyplax serrata with different host specificities.</title>
        <authorList>
            <person name="Martinu J."/>
            <person name="Tarabai H."/>
            <person name="Stefka J."/>
            <person name="Hypsa V."/>
        </authorList>
    </citation>
    <scope>NUCLEOTIDE SEQUENCE [LARGE SCALE GENOMIC DNA]</scope>
    <source>
        <strain evidence="2">HR10_N</strain>
    </source>
</reference>
<dbReference type="Proteomes" id="UP001372834">
    <property type="component" value="Unassembled WGS sequence"/>
</dbReference>
<feature type="compositionally biased region" description="Basic and acidic residues" evidence="1">
    <location>
        <begin position="11"/>
        <end position="32"/>
    </location>
</feature>
<proteinExistence type="predicted"/>
<accession>A0AAN8PJY0</accession>
<feature type="region of interest" description="Disordered" evidence="1">
    <location>
        <begin position="1"/>
        <end position="74"/>
    </location>
</feature>
<organism evidence="2 3">
    <name type="scientific">Polyplax serrata</name>
    <name type="common">Common mouse louse</name>
    <dbReference type="NCBI Taxonomy" id="468196"/>
    <lineage>
        <taxon>Eukaryota</taxon>
        <taxon>Metazoa</taxon>
        <taxon>Ecdysozoa</taxon>
        <taxon>Arthropoda</taxon>
        <taxon>Hexapoda</taxon>
        <taxon>Insecta</taxon>
        <taxon>Pterygota</taxon>
        <taxon>Neoptera</taxon>
        <taxon>Paraneoptera</taxon>
        <taxon>Psocodea</taxon>
        <taxon>Troctomorpha</taxon>
        <taxon>Phthiraptera</taxon>
        <taxon>Anoplura</taxon>
        <taxon>Polyplacidae</taxon>
        <taxon>Polyplax</taxon>
    </lineage>
</organism>
<dbReference type="AlphaFoldDB" id="A0AAN8PJY0"/>
<dbReference type="EMBL" id="JAWJWE010000004">
    <property type="protein sequence ID" value="KAK6636306.1"/>
    <property type="molecule type" value="Genomic_DNA"/>
</dbReference>
<sequence>MQKNTPKTNKTTHDVVRLDKEKQKKKLWKEESEPGNLERGIKSDVSIDKIQDFPHNLRDDKNEKGRKKTALRMP</sequence>
<feature type="compositionally biased region" description="Basic residues" evidence="1">
    <location>
        <begin position="64"/>
        <end position="74"/>
    </location>
</feature>
<name>A0AAN8PJY0_POLSC</name>
<evidence type="ECO:0000313" key="2">
    <source>
        <dbReference type="EMBL" id="KAK6636306.1"/>
    </source>
</evidence>
<gene>
    <name evidence="2" type="ORF">RUM43_009965</name>
</gene>
<evidence type="ECO:0000256" key="1">
    <source>
        <dbReference type="SAM" id="MobiDB-lite"/>
    </source>
</evidence>
<protein>
    <submittedName>
        <fullName evidence="2">Uncharacterized protein</fullName>
    </submittedName>
</protein>